<keyword evidence="2" id="KW-1185">Reference proteome</keyword>
<dbReference type="Proteomes" id="UP001596053">
    <property type="component" value="Unassembled WGS sequence"/>
</dbReference>
<evidence type="ECO:0000313" key="1">
    <source>
        <dbReference type="EMBL" id="MFC5420993.1"/>
    </source>
</evidence>
<sequence>MGNPRACTCALNNGGQIKNDPGRSSGRQRWTWAKPGTAAHMAYMNCVNGSGR</sequence>
<evidence type="ECO:0000313" key="2">
    <source>
        <dbReference type="Proteomes" id="UP001596053"/>
    </source>
</evidence>
<proteinExistence type="predicted"/>
<protein>
    <submittedName>
        <fullName evidence="1">Uncharacterized protein</fullName>
    </submittedName>
</protein>
<organism evidence="1 2">
    <name type="scientific">Bosea eneae</name>
    <dbReference type="NCBI Taxonomy" id="151454"/>
    <lineage>
        <taxon>Bacteria</taxon>
        <taxon>Pseudomonadati</taxon>
        <taxon>Pseudomonadota</taxon>
        <taxon>Alphaproteobacteria</taxon>
        <taxon>Hyphomicrobiales</taxon>
        <taxon>Boseaceae</taxon>
        <taxon>Bosea</taxon>
    </lineage>
</organism>
<gene>
    <name evidence="1" type="ORF">ACFPOB_15655</name>
</gene>
<reference evidence="2" key="1">
    <citation type="journal article" date="2019" name="Int. J. Syst. Evol. Microbiol.">
        <title>The Global Catalogue of Microorganisms (GCM) 10K type strain sequencing project: providing services to taxonomists for standard genome sequencing and annotation.</title>
        <authorList>
            <consortium name="The Broad Institute Genomics Platform"/>
            <consortium name="The Broad Institute Genome Sequencing Center for Infectious Disease"/>
            <person name="Wu L."/>
            <person name="Ma J."/>
        </authorList>
    </citation>
    <scope>NUCLEOTIDE SEQUENCE [LARGE SCALE GENOMIC DNA]</scope>
    <source>
        <strain evidence="2">NCAIM B.01391</strain>
    </source>
</reference>
<name>A0ABW0IVW3_9HYPH</name>
<dbReference type="RefSeq" id="WP_377799346.1">
    <property type="nucleotide sequence ID" value="NZ_JBHSLW010000023.1"/>
</dbReference>
<dbReference type="EMBL" id="JBHSLW010000023">
    <property type="protein sequence ID" value="MFC5420993.1"/>
    <property type="molecule type" value="Genomic_DNA"/>
</dbReference>
<comment type="caution">
    <text evidence="1">The sequence shown here is derived from an EMBL/GenBank/DDBJ whole genome shotgun (WGS) entry which is preliminary data.</text>
</comment>
<accession>A0ABW0IVW3</accession>